<dbReference type="EMBL" id="JAEFBJ010000005">
    <property type="protein sequence ID" value="KAG7609281.1"/>
    <property type="molecule type" value="Genomic_DNA"/>
</dbReference>
<keyword evidence="1" id="KW-0472">Membrane</keyword>
<gene>
    <name evidence="2" type="ORF">ISN44_As05g014110</name>
</gene>
<feature type="transmembrane region" description="Helical" evidence="1">
    <location>
        <begin position="494"/>
        <end position="514"/>
    </location>
</feature>
<protein>
    <submittedName>
        <fullName evidence="2">Uncharacterized protein</fullName>
    </submittedName>
</protein>
<feature type="non-terminal residue" evidence="2">
    <location>
        <position position="519"/>
    </location>
</feature>
<proteinExistence type="predicted"/>
<dbReference type="OrthoDB" id="10526106at2759"/>
<organism evidence="2 3">
    <name type="scientific">Arabidopsis suecica</name>
    <name type="common">Swedish thale-cress</name>
    <name type="synonym">Cardaminopsis suecica</name>
    <dbReference type="NCBI Taxonomy" id="45249"/>
    <lineage>
        <taxon>Eukaryota</taxon>
        <taxon>Viridiplantae</taxon>
        <taxon>Streptophyta</taxon>
        <taxon>Embryophyta</taxon>
        <taxon>Tracheophyta</taxon>
        <taxon>Spermatophyta</taxon>
        <taxon>Magnoliopsida</taxon>
        <taxon>eudicotyledons</taxon>
        <taxon>Gunneridae</taxon>
        <taxon>Pentapetalae</taxon>
        <taxon>rosids</taxon>
        <taxon>malvids</taxon>
        <taxon>Brassicales</taxon>
        <taxon>Brassicaceae</taxon>
        <taxon>Camelineae</taxon>
        <taxon>Arabidopsis</taxon>
    </lineage>
</organism>
<keyword evidence="3" id="KW-1185">Reference proteome</keyword>
<sequence>KKFGIAEITGLRQLLPHTRPKQRLSKPTVQKKKSGIGRAFARRCRERSPPHRSSPKGSLLLLPGLSWFLPYYPKIFMTNLLSSLLISGVISPPTLLAILLVYPSSLLPLKSRLASPCSSMDGSSASTSELWKHQTMDKSTSEDRALSSASLDWVDLVSEAPISVAGLPNSVLSPPLLMRKRWRAWLNLMVPRVGPSPNPFCPPSSPLPKLLKPTKTSAGSSLCLLMPRSDFNSVLQSLILLKLLSIRESNGRFPVIVMMDLAWLSSSFSKTLIARLSRLVRLLHCMSLILNRLKLISLWKCLRVLLLVPSFASLLSSSLPLAPFNSILAGNGRYPNRVLVCLGWIVRLFCRDQMLSLLWTLSETLLPKPKHLAFRVKKFGIMTRSLRSRCYRSFFISLLTLSSIIEFIHVLIYCLDNLLSSGRWGKYGIMTMSSRGGYRLFLNLVNPLASSMEHLFKRSDALFARATFDHNVVEDVAKPAFMVESAKASTDFSIIGKLMKLLSLFYCIILISLYELPSL</sequence>
<feature type="non-terminal residue" evidence="2">
    <location>
        <position position="1"/>
    </location>
</feature>
<feature type="transmembrane region" description="Helical" evidence="1">
    <location>
        <begin position="394"/>
        <end position="413"/>
    </location>
</feature>
<name>A0A8T2DPX8_ARASU</name>
<keyword evidence="1" id="KW-1133">Transmembrane helix</keyword>
<comment type="caution">
    <text evidence="2">The sequence shown here is derived from an EMBL/GenBank/DDBJ whole genome shotgun (WGS) entry which is preliminary data.</text>
</comment>
<dbReference type="Proteomes" id="UP000694251">
    <property type="component" value="Chromosome 5"/>
</dbReference>
<accession>A0A8T2DPX8</accession>
<feature type="transmembrane region" description="Helical" evidence="1">
    <location>
        <begin position="79"/>
        <end position="102"/>
    </location>
</feature>
<dbReference type="AlphaFoldDB" id="A0A8T2DPX8"/>
<evidence type="ECO:0000313" key="3">
    <source>
        <dbReference type="Proteomes" id="UP000694251"/>
    </source>
</evidence>
<evidence type="ECO:0000313" key="2">
    <source>
        <dbReference type="EMBL" id="KAG7609281.1"/>
    </source>
</evidence>
<evidence type="ECO:0000256" key="1">
    <source>
        <dbReference type="SAM" id="Phobius"/>
    </source>
</evidence>
<reference evidence="2 3" key="1">
    <citation type="submission" date="2020-12" db="EMBL/GenBank/DDBJ databases">
        <title>Concerted genomic and epigenomic changes stabilize Arabidopsis allopolyploids.</title>
        <authorList>
            <person name="Chen Z."/>
        </authorList>
    </citation>
    <scope>NUCLEOTIDE SEQUENCE [LARGE SCALE GENOMIC DNA]</scope>
    <source>
        <strain evidence="2">As9502</strain>
        <tissue evidence="2">Leaf</tissue>
    </source>
</reference>
<keyword evidence="1" id="KW-0812">Transmembrane</keyword>